<feature type="transmembrane region" description="Helical" evidence="1">
    <location>
        <begin position="6"/>
        <end position="25"/>
    </location>
</feature>
<dbReference type="Gramene" id="KMS94357">
    <property type="protein sequence ID" value="KMS94357"/>
    <property type="gene ID" value="BVRB_022220"/>
</dbReference>
<dbReference type="GO" id="GO:0044877">
    <property type="term" value="F:protein-containing complex binding"/>
    <property type="evidence" value="ECO:0007669"/>
    <property type="project" value="TreeGrafter"/>
</dbReference>
<dbReference type="OrthoDB" id="421226at2759"/>
<proteinExistence type="predicted"/>
<dbReference type="Proteomes" id="UP000035740">
    <property type="component" value="Unassembled WGS sequence"/>
</dbReference>
<sequence length="134" mass="15169">VTAILTYLCGVWMMAMCIGSLAAYITERNSLEGRFSRNMIAAQRFLDFCNAPEDIQARTRVYFESMWSTMRGVVPQEALSALPSSLRTKIMIELCRNVIKNMPIFQGVSHRFVYDLVPNLEYEVSSPFVGNITG</sequence>
<dbReference type="PANTHER" id="PTHR45638:SF11">
    <property type="entry name" value="CYCLIC NUCLEOTIDE-GATED CATION CHANNEL SUBUNIT A"/>
    <property type="match status" value="1"/>
</dbReference>
<keyword evidence="1" id="KW-0812">Transmembrane</keyword>
<evidence type="ECO:0000313" key="2">
    <source>
        <dbReference type="EMBL" id="KMS94357.1"/>
    </source>
</evidence>
<reference evidence="2 3" key="1">
    <citation type="journal article" date="2014" name="Nature">
        <title>The genome of the recently domesticated crop plant sugar beet (Beta vulgaris).</title>
        <authorList>
            <person name="Dohm J.C."/>
            <person name="Minoche A.E."/>
            <person name="Holtgrawe D."/>
            <person name="Capella-Gutierrez S."/>
            <person name="Zakrzewski F."/>
            <person name="Tafer H."/>
            <person name="Rupp O."/>
            <person name="Sorensen T.R."/>
            <person name="Stracke R."/>
            <person name="Reinhardt R."/>
            <person name="Goesmann A."/>
            <person name="Kraft T."/>
            <person name="Schulz B."/>
            <person name="Stadler P.F."/>
            <person name="Schmidt T."/>
            <person name="Gabaldon T."/>
            <person name="Lehrach H."/>
            <person name="Weisshaar B."/>
            <person name="Himmelbauer H."/>
        </authorList>
    </citation>
    <scope>NUCLEOTIDE SEQUENCE [LARGE SCALE GENOMIC DNA]</scope>
    <source>
        <tissue evidence="2">Taproot</tissue>
    </source>
</reference>
<keyword evidence="1" id="KW-1133">Transmembrane helix</keyword>
<feature type="non-terminal residue" evidence="2">
    <location>
        <position position="1"/>
    </location>
</feature>
<dbReference type="PANTHER" id="PTHR45638">
    <property type="entry name" value="CYCLIC NUCLEOTIDE-GATED CATION CHANNEL SUBUNIT A"/>
    <property type="match status" value="1"/>
</dbReference>
<dbReference type="Gene3D" id="2.60.120.10">
    <property type="entry name" value="Jelly Rolls"/>
    <property type="match status" value="1"/>
</dbReference>
<dbReference type="EMBL" id="KQ094051">
    <property type="protein sequence ID" value="KMS94357.1"/>
    <property type="molecule type" value="Genomic_DNA"/>
</dbReference>
<evidence type="ECO:0000313" key="3">
    <source>
        <dbReference type="Proteomes" id="UP000035740"/>
    </source>
</evidence>
<dbReference type="InterPro" id="IPR050866">
    <property type="entry name" value="CNG_cation_channel"/>
</dbReference>
<keyword evidence="1" id="KW-0472">Membrane</keyword>
<evidence type="ECO:0000256" key="1">
    <source>
        <dbReference type="SAM" id="Phobius"/>
    </source>
</evidence>
<gene>
    <name evidence="2" type="ORF">BVRB_022220</name>
</gene>
<dbReference type="SUPFAM" id="SSF51206">
    <property type="entry name" value="cAMP-binding domain-like"/>
    <property type="match status" value="1"/>
</dbReference>
<keyword evidence="3" id="KW-1185">Reference proteome</keyword>
<organism evidence="2 3">
    <name type="scientific">Beta vulgaris subsp. vulgaris</name>
    <name type="common">Beet</name>
    <dbReference type="NCBI Taxonomy" id="3555"/>
    <lineage>
        <taxon>Eukaryota</taxon>
        <taxon>Viridiplantae</taxon>
        <taxon>Streptophyta</taxon>
        <taxon>Embryophyta</taxon>
        <taxon>Tracheophyta</taxon>
        <taxon>Spermatophyta</taxon>
        <taxon>Magnoliopsida</taxon>
        <taxon>eudicotyledons</taxon>
        <taxon>Gunneridae</taxon>
        <taxon>Pentapetalae</taxon>
        <taxon>Caryophyllales</taxon>
        <taxon>Chenopodiaceae</taxon>
        <taxon>Betoideae</taxon>
        <taxon>Beta</taxon>
    </lineage>
</organism>
<protein>
    <recommendedName>
        <fullName evidence="4">Cyclic nucleotide-binding domain-containing protein</fullName>
    </recommendedName>
</protein>
<dbReference type="Gene3D" id="1.10.287.630">
    <property type="entry name" value="Helix hairpin bin"/>
    <property type="match status" value="1"/>
</dbReference>
<dbReference type="InterPro" id="IPR014710">
    <property type="entry name" value="RmlC-like_jellyroll"/>
</dbReference>
<dbReference type="GO" id="GO:0005221">
    <property type="term" value="F:intracellularly cyclic nucleotide-activated monoatomic cation channel activity"/>
    <property type="evidence" value="ECO:0007669"/>
    <property type="project" value="InterPro"/>
</dbReference>
<dbReference type="AlphaFoldDB" id="A0A0J8B3D0"/>
<accession>A0A0J8B3D0</accession>
<evidence type="ECO:0008006" key="4">
    <source>
        <dbReference type="Google" id="ProtNLM"/>
    </source>
</evidence>
<name>A0A0J8B3D0_BETVV</name>
<dbReference type="InterPro" id="IPR018490">
    <property type="entry name" value="cNMP-bd_dom_sf"/>
</dbReference>